<protein>
    <submittedName>
        <fullName evidence="1">Uncharacterized protein</fullName>
    </submittedName>
</protein>
<dbReference type="GO" id="GO:0006281">
    <property type="term" value="P:DNA repair"/>
    <property type="evidence" value="ECO:0007669"/>
    <property type="project" value="UniProtKB-KW"/>
</dbReference>
<dbReference type="EMBL" id="CP001848">
    <property type="protein sequence ID" value="ADB18103.1"/>
    <property type="molecule type" value="Genomic_DNA"/>
</dbReference>
<dbReference type="SUPFAM" id="SSF52980">
    <property type="entry name" value="Restriction endonuclease-like"/>
    <property type="match status" value="1"/>
</dbReference>
<gene>
    <name evidence="1" type="ordered locus">Psta_3440</name>
</gene>
<sequence>MLVPHERQFVFDCKVCSQASFALDEDKFKRRQLRHLLTRSKFGAITFLLMHFNPREQTKGIQTAETWAFPVYAEHPLWQAFDRAETKRITRAVRSAMPVEHAARWEK</sequence>
<dbReference type="InterPro" id="IPR011856">
    <property type="entry name" value="tRNA_endonuc-like_dom_sf"/>
</dbReference>
<evidence type="ECO:0000313" key="1">
    <source>
        <dbReference type="EMBL" id="ADB18103.1"/>
    </source>
</evidence>
<dbReference type="AlphaFoldDB" id="D2QY26"/>
<dbReference type="InterPro" id="IPR011335">
    <property type="entry name" value="Restrct_endonuc-II-like"/>
</dbReference>
<dbReference type="Proteomes" id="UP000001887">
    <property type="component" value="Chromosome"/>
</dbReference>
<dbReference type="STRING" id="530564.Psta_3440"/>
<accession>D2QY26</accession>
<dbReference type="HOGENOM" id="CLU_2207592_0_0_0"/>
<dbReference type="GO" id="GO:0004519">
    <property type="term" value="F:endonuclease activity"/>
    <property type="evidence" value="ECO:0007669"/>
    <property type="project" value="UniProtKB-KW"/>
</dbReference>
<dbReference type="GO" id="GO:0003676">
    <property type="term" value="F:nucleic acid binding"/>
    <property type="evidence" value="ECO:0007669"/>
    <property type="project" value="InterPro"/>
</dbReference>
<dbReference type="GO" id="GO:0005737">
    <property type="term" value="C:cytoplasm"/>
    <property type="evidence" value="ECO:0007669"/>
    <property type="project" value="UniProtKB-SubCell"/>
</dbReference>
<dbReference type="KEGG" id="psl:Psta_3440"/>
<keyword evidence="2" id="KW-1185">Reference proteome</keyword>
<dbReference type="GO" id="GO:0006310">
    <property type="term" value="P:DNA recombination"/>
    <property type="evidence" value="ECO:0007669"/>
    <property type="project" value="UniProtKB-KW"/>
</dbReference>
<organism evidence="1 2">
    <name type="scientific">Pirellula staleyi (strain ATCC 27377 / DSM 6068 / ICPB 4128)</name>
    <name type="common">Pirella staleyi</name>
    <dbReference type="NCBI Taxonomy" id="530564"/>
    <lineage>
        <taxon>Bacteria</taxon>
        <taxon>Pseudomonadati</taxon>
        <taxon>Planctomycetota</taxon>
        <taxon>Planctomycetia</taxon>
        <taxon>Pirellulales</taxon>
        <taxon>Pirellulaceae</taxon>
        <taxon>Pirellula</taxon>
    </lineage>
</organism>
<name>D2QY26_PIRSD</name>
<dbReference type="GO" id="GO:0016787">
    <property type="term" value="F:hydrolase activity"/>
    <property type="evidence" value="ECO:0007669"/>
    <property type="project" value="UniProtKB-KW"/>
</dbReference>
<proteinExistence type="predicted"/>
<evidence type="ECO:0000313" key="2">
    <source>
        <dbReference type="Proteomes" id="UP000001887"/>
    </source>
</evidence>
<dbReference type="Gene3D" id="3.40.1350.10">
    <property type="match status" value="1"/>
</dbReference>
<dbReference type="GO" id="GO:0046872">
    <property type="term" value="F:metal ion binding"/>
    <property type="evidence" value="ECO:0007669"/>
    <property type="project" value="UniProtKB-KW"/>
</dbReference>
<reference evidence="1 2" key="1">
    <citation type="journal article" date="2009" name="Stand. Genomic Sci.">
        <title>Complete genome sequence of Pirellula staleyi type strain (ATCC 27377).</title>
        <authorList>
            <person name="Clum A."/>
            <person name="Tindall B.J."/>
            <person name="Sikorski J."/>
            <person name="Ivanova N."/>
            <person name="Mavrommatis K."/>
            <person name="Lucas S."/>
            <person name="Glavina del Rio T."/>
            <person name="Nolan M."/>
            <person name="Chen F."/>
            <person name="Tice H."/>
            <person name="Pitluck S."/>
            <person name="Cheng J.F."/>
            <person name="Chertkov O."/>
            <person name="Brettin T."/>
            <person name="Han C."/>
            <person name="Detter J.C."/>
            <person name="Kuske C."/>
            <person name="Bruce D."/>
            <person name="Goodwin L."/>
            <person name="Ovchinikova G."/>
            <person name="Pati A."/>
            <person name="Mikhailova N."/>
            <person name="Chen A."/>
            <person name="Palaniappan K."/>
            <person name="Land M."/>
            <person name="Hauser L."/>
            <person name="Chang Y.J."/>
            <person name="Jeffries C.D."/>
            <person name="Chain P."/>
            <person name="Rohde M."/>
            <person name="Goker M."/>
            <person name="Bristow J."/>
            <person name="Eisen J.A."/>
            <person name="Markowitz V."/>
            <person name="Hugenholtz P."/>
            <person name="Kyrpides N.C."/>
            <person name="Klenk H.P."/>
            <person name="Lapidus A."/>
        </authorList>
    </citation>
    <scope>NUCLEOTIDE SEQUENCE [LARGE SCALE GENOMIC DNA]</scope>
    <source>
        <strain evidence="2">ATCC 27377 / DSM 6068 / ICPB 4128</strain>
    </source>
</reference>